<keyword evidence="4" id="KW-0548">Nucleotidyltransferase</keyword>
<evidence type="ECO:0000313" key="12">
    <source>
        <dbReference type="EMBL" id="BCS83263.1"/>
    </source>
</evidence>
<keyword evidence="3" id="KW-0808">Transferase</keyword>
<name>A0ABM7NSX8_9VIRU</name>
<dbReference type="Proteomes" id="UP001321479">
    <property type="component" value="Segment"/>
</dbReference>
<dbReference type="InterPro" id="IPR012337">
    <property type="entry name" value="RNaseH-like_sf"/>
</dbReference>
<dbReference type="SUPFAM" id="SSF56672">
    <property type="entry name" value="DNA/RNA polymerases"/>
    <property type="match status" value="1"/>
</dbReference>
<feature type="domain" description="DNA-directed DNA polymerase family B multifunctional" evidence="10">
    <location>
        <begin position="606"/>
        <end position="705"/>
    </location>
</feature>
<dbReference type="PANTHER" id="PTHR10322">
    <property type="entry name" value="DNA POLYMERASE CATALYTIC SUBUNIT"/>
    <property type="match status" value="1"/>
</dbReference>
<evidence type="ECO:0000256" key="7">
    <source>
        <dbReference type="ARBA" id="ARBA00023125"/>
    </source>
</evidence>
<dbReference type="EMBL" id="AP024483">
    <property type="protein sequence ID" value="BCS83263.1"/>
    <property type="molecule type" value="Genomic_DNA"/>
</dbReference>
<evidence type="ECO:0000256" key="4">
    <source>
        <dbReference type="ARBA" id="ARBA00022695"/>
    </source>
</evidence>
<keyword evidence="6" id="KW-0235">DNA replication</keyword>
<evidence type="ECO:0000256" key="6">
    <source>
        <dbReference type="ARBA" id="ARBA00023109"/>
    </source>
</evidence>
<dbReference type="PANTHER" id="PTHR10322:SF35">
    <property type="entry name" value="DNA-DIRECTED DNA POLYMERASE"/>
    <property type="match status" value="1"/>
</dbReference>
<dbReference type="InterPro" id="IPR006133">
    <property type="entry name" value="DNA-dir_DNA_pol_B_exonuc"/>
</dbReference>
<proteinExistence type="inferred from homology"/>
<evidence type="ECO:0000256" key="1">
    <source>
        <dbReference type="ARBA" id="ARBA00005755"/>
    </source>
</evidence>
<feature type="domain" description="DNA-directed DNA polymerase family B multifunctional" evidence="10">
    <location>
        <begin position="897"/>
        <end position="1003"/>
    </location>
</feature>
<dbReference type="Gene3D" id="1.10.132.60">
    <property type="entry name" value="DNA polymerase family B, C-terminal domain"/>
    <property type="match status" value="1"/>
</dbReference>
<organism evidence="12 13">
    <name type="scientific">Cotonvirus japonicus</name>
    <dbReference type="NCBI Taxonomy" id="2811091"/>
    <lineage>
        <taxon>Viruses</taxon>
        <taxon>Varidnaviria</taxon>
        <taxon>Bamfordvirae</taxon>
        <taxon>Nucleocytoviricota</taxon>
        <taxon>Megaviricetes</taxon>
        <taxon>Imitervirales</taxon>
        <taxon>Mimiviridae</taxon>
        <taxon>Megamimivirinae</taxon>
        <taxon>Cotonvirus</taxon>
        <taxon>Cotonvirus japonicum</taxon>
    </lineage>
</organism>
<evidence type="ECO:0000256" key="3">
    <source>
        <dbReference type="ARBA" id="ARBA00022679"/>
    </source>
</evidence>
<dbReference type="InterPro" id="IPR036397">
    <property type="entry name" value="RNaseH_sf"/>
</dbReference>
<evidence type="ECO:0000256" key="8">
    <source>
        <dbReference type="ARBA" id="ARBA00049244"/>
    </source>
</evidence>
<dbReference type="Gene3D" id="1.10.287.690">
    <property type="entry name" value="Helix hairpin bin"/>
    <property type="match status" value="1"/>
</dbReference>
<dbReference type="RefSeq" id="YP_010841871.1">
    <property type="nucleotide sequence ID" value="NC_079139.1"/>
</dbReference>
<evidence type="ECO:0000259" key="11">
    <source>
        <dbReference type="Pfam" id="PF03104"/>
    </source>
</evidence>
<dbReference type="SUPFAM" id="SSF53098">
    <property type="entry name" value="Ribonuclease H-like"/>
    <property type="match status" value="1"/>
</dbReference>
<dbReference type="InterPro" id="IPR036844">
    <property type="entry name" value="Hint_dom_sf"/>
</dbReference>
<evidence type="ECO:0000313" key="13">
    <source>
        <dbReference type="Proteomes" id="UP001321479"/>
    </source>
</evidence>
<evidence type="ECO:0000259" key="10">
    <source>
        <dbReference type="Pfam" id="PF00136"/>
    </source>
</evidence>
<dbReference type="InterPro" id="IPR050240">
    <property type="entry name" value="DNA_pol_type-B"/>
</dbReference>
<sequence>MVINNINNKENSDYLEFQISDWNSYHEIDHEDEDKYVVQLFGRTLDDKDVCLKVCNYTPYFYVQIPVTWNKTQINKFIDGLKSQVKSYCGNKPEYDYDMDKSLIMYTLVQKHDFMNFRNKKLFNFVMLVFKSHVGMREFSNMLSRPIKISDLTRYPVQYKRYESNIEPHIRLMHANNLSSCGWVSIDKTTLKENREYSNCDYSYSVDWKYVKPANNDDRMAPFKIMGYDIECISCDHNFCQADRKTDEIIQIGITMYRYGSLQCYEQHILTLKGCSKIKGVNVECYLTEKGLIRGFAKKISEIRPDFKAGYNNFGFDDKYIFDRINRIDKEEAEKQGIKVNDLENRFLDEILQIIGKVNNKYIMENEGVKKSLTYFEIKNLSSSALGDNELKFIQVPGIISVDMMKVIQRDHRLIGYKLDNVSANFITEKAIKFIEGDIIDKDYEIKSDIDDDELFDISIYTGSTKALDRKSYVQIMIDDGYSSTPLCEGAKYKVYDITTVVEKKYNEKDKKHDIFTYQAIKTKIKYGEIKQLREILINPLLKICWTFAKDDMHHTIINKNFAEGNKRKIRQIAKYCLKDCKLVNLLLAKLEIIVNSIGMAKVCHVPLSYLFLRGQGVKIFSLVSKKCREKNFLIPVLRRKKKDNNGDEEDSYEGATVITPKPNVYLSPIGVLDYSSLYPNSMRERNLSSECYVDNEAYNNLPGYVYHDIEIILKNKKGKILRNIDGTPQKEYHRFAQEIITEEQIAKELSDVINKINNKCNTNISIIEQQKYLTADNINDIITKYKTITENEIENVENEENLSEKKKIKLIEAHKYKLDIIINKYKDADREIKIHKENLKSQLDSIDKSLSVEEKTEITNNYKFENEKLINKILKTINYTQKDIEELINIENDKAKRSINAERAKIYNVVNGKTVRYGILPEILTELLNKRKETNGRLAVEKDPFVKAILNALQLAFKVTANSLYGQTGAPTSPLYFLPIAACTTAIGRERLYYAKKTVEENFPGSEVIYGDSVTGDTPLIIKHNNSEDIEITTIQNLSNSWKKYEEFKAGESNRKLKQQALVDYQVWTDNGWAKIKRIIRHQTSKKIYRVLTHTGCVDVTEDHSLLDKNKNIIKPIDCVIGTELLHGFPEPNNIHENISIQRAYDLGYSSNFNSKNLFNEPEFIMILNSSVKIKQSFIDGWIKAGYFNINSKIHCQYLYYILKCLQYDVSVQILTSENFTGSATFRLKFSKILNTDNKISIREITYLRDTYDGEFVYDLETESGTFHAGIGELIVKNTDSIFINFHIKDKSGQEITDKEALMKTIIKCQRAAKLINENVPKPQSIVYEKTLHPLILVTRKKYVGLLFEKNPDKYFLKAMGIVLKRRDNPPIVKIVIGGIIDFILKHRDIEKAVEYTINVIQKLMNGDYPIDKFIFSKTLRAKYKAKGNKPSSVAHKMLADRMAERDPGNKPQINDRIPFVYVVKNFAGKKPKDILQGDLIEHPDYVIKHGLKIDYLYYLEHQIINPATQILELMLDSKSVKKIFDKFIIEENNKRKGAQSIEKWSSKQTYAGSKTSKPVISLKSTKSSRPQEKYDNLVKIKKNTRHECRDISGWLDFSNPKYKGILTQKTKQTEIIKPPKVDDRYIGLMKVKKSDNHECKKLDVFFNSKEPESINSGNWNLEI</sequence>
<reference evidence="12 13" key="1">
    <citation type="submission" date="2021-02" db="EMBL/GenBank/DDBJ databases">
        <title>Cotonvirus japonicus, which uses Golgi apparatus of host cells for its virion factory, phylogenetically links tailed tupanvirus and icosahedral mimivirus.</title>
        <authorList>
            <person name="Takahashi H."/>
            <person name="Fukaya S."/>
            <person name="Song C."/>
            <person name="Murata K."/>
            <person name="Takemura M."/>
        </authorList>
    </citation>
    <scope>NUCLEOTIDE SEQUENCE [LARGE SCALE GENOMIC DNA]</scope>
</reference>
<dbReference type="SUPFAM" id="SSF51294">
    <property type="entry name" value="Hedgehog/intein (Hint) domain"/>
    <property type="match status" value="1"/>
</dbReference>
<dbReference type="EC" id="2.7.7.7" evidence="2"/>
<feature type="domain" description="DNA-directed DNA polymerase family B multifunctional" evidence="10">
    <location>
        <begin position="1279"/>
        <end position="1514"/>
    </location>
</feature>
<evidence type="ECO:0000256" key="2">
    <source>
        <dbReference type="ARBA" id="ARBA00012417"/>
    </source>
</evidence>
<keyword evidence="13" id="KW-1185">Reference proteome</keyword>
<feature type="domain" description="DNA-directed DNA polymerase family B exonuclease" evidence="11">
    <location>
        <begin position="160"/>
        <end position="422"/>
    </location>
</feature>
<dbReference type="InterPro" id="IPR006134">
    <property type="entry name" value="DNA-dir_DNA_pol_B_multi_dom"/>
</dbReference>
<dbReference type="Gene3D" id="3.30.342.10">
    <property type="entry name" value="DNA Polymerase, chain B, domain 1"/>
    <property type="match status" value="1"/>
</dbReference>
<comment type="similarity">
    <text evidence="1">Belongs to the DNA polymerase type-B family.</text>
</comment>
<dbReference type="SMART" id="SM00486">
    <property type="entry name" value="POLBc"/>
    <property type="match status" value="1"/>
</dbReference>
<keyword evidence="9" id="KW-0175">Coiled coil</keyword>
<evidence type="ECO:0000256" key="9">
    <source>
        <dbReference type="SAM" id="Coils"/>
    </source>
</evidence>
<keyword evidence="7" id="KW-0238">DNA-binding</keyword>
<dbReference type="InterPro" id="IPR006172">
    <property type="entry name" value="DNA-dir_DNA_pol_B"/>
</dbReference>
<dbReference type="Pfam" id="PF03104">
    <property type="entry name" value="DNA_pol_B_exo1"/>
    <property type="match status" value="1"/>
</dbReference>
<protein>
    <recommendedName>
        <fullName evidence="2">DNA-directed DNA polymerase</fullName>
        <ecNumber evidence="2">2.7.7.7</ecNumber>
    </recommendedName>
</protein>
<dbReference type="Gene3D" id="3.30.420.10">
    <property type="entry name" value="Ribonuclease H-like superfamily/Ribonuclease H"/>
    <property type="match status" value="2"/>
</dbReference>
<evidence type="ECO:0000256" key="5">
    <source>
        <dbReference type="ARBA" id="ARBA00022932"/>
    </source>
</evidence>
<dbReference type="Pfam" id="PF00136">
    <property type="entry name" value="DNA_pol_B"/>
    <property type="match status" value="3"/>
</dbReference>
<accession>A0ABM7NSX8</accession>
<dbReference type="InterPro" id="IPR023211">
    <property type="entry name" value="DNA_pol_palm_dom_sf"/>
</dbReference>
<feature type="coiled-coil region" evidence="9">
    <location>
        <begin position="787"/>
        <end position="839"/>
    </location>
</feature>
<keyword evidence="5" id="KW-0239">DNA-directed DNA polymerase</keyword>
<comment type="catalytic activity">
    <reaction evidence="8">
        <text>DNA(n) + a 2'-deoxyribonucleoside 5'-triphosphate = DNA(n+1) + diphosphate</text>
        <dbReference type="Rhea" id="RHEA:22508"/>
        <dbReference type="Rhea" id="RHEA-COMP:17339"/>
        <dbReference type="Rhea" id="RHEA-COMP:17340"/>
        <dbReference type="ChEBI" id="CHEBI:33019"/>
        <dbReference type="ChEBI" id="CHEBI:61560"/>
        <dbReference type="ChEBI" id="CHEBI:173112"/>
        <dbReference type="EC" id="2.7.7.7"/>
    </reaction>
</comment>
<dbReference type="GeneID" id="80558468"/>
<keyword evidence="6" id="KW-1194">Viral DNA replication</keyword>
<dbReference type="InterPro" id="IPR043502">
    <property type="entry name" value="DNA/RNA_pol_sf"/>
</dbReference>
<dbReference type="InterPro" id="IPR042087">
    <property type="entry name" value="DNA_pol_B_thumb"/>
</dbReference>
<dbReference type="Gene3D" id="3.90.1600.10">
    <property type="entry name" value="Palm domain of DNA polymerase"/>
    <property type="match status" value="2"/>
</dbReference>